<evidence type="ECO:0000313" key="3">
    <source>
        <dbReference type="Proteomes" id="UP000078407"/>
    </source>
</evidence>
<proteinExistence type="predicted"/>
<comment type="caution">
    <text evidence="2">The sequence shown here is derived from an EMBL/GenBank/DDBJ whole genome shotgun (WGS) entry which is preliminary data.</text>
</comment>
<dbReference type="EMBL" id="LXEQ01000022">
    <property type="protein sequence ID" value="OAT30113.1"/>
    <property type="molecule type" value="Genomic_DNA"/>
</dbReference>
<dbReference type="Pfam" id="PF11860">
    <property type="entry name" value="Muramidase"/>
    <property type="match status" value="1"/>
</dbReference>
<keyword evidence="3" id="KW-1185">Reference proteome</keyword>
<evidence type="ECO:0000259" key="1">
    <source>
        <dbReference type="Pfam" id="PF11860"/>
    </source>
</evidence>
<feature type="domain" description="N-acetylmuramidase" evidence="1">
    <location>
        <begin position="68"/>
        <end position="243"/>
    </location>
</feature>
<reference evidence="2 3" key="1">
    <citation type="submission" date="2016-04" db="EMBL/GenBank/DDBJ databases">
        <title>ATOL: Assembling a taxonomically balanced genome-scale reconstruction of the evolutionary history of the Enterobacteriaceae.</title>
        <authorList>
            <person name="Plunkett G.III."/>
            <person name="Neeno-Eckwall E.C."/>
            <person name="Glasner J.D."/>
            <person name="Perna N.T."/>
        </authorList>
    </citation>
    <scope>NUCLEOTIDE SEQUENCE [LARGE SCALE GENOMIC DNA]</scope>
    <source>
        <strain evidence="2 3">ATCC 51602</strain>
    </source>
</reference>
<name>A0ABX2WBP2_9ENTR</name>
<gene>
    <name evidence="2" type="ORF">M976_01122</name>
</gene>
<sequence length="248" mass="29170">MKDVPEIRRSDALWHMHPVVFLDALNFVNTQCYCYKQGIVDSPCQSGRQDITKENFEVLSDQLGIEREVLRAIAVAETGDKIPFKQYVSGVKHATILYERHFMKRLSLVQGISPETVHDIESTEPNIIHSYDSSYRHGLDSEQYERLLRAREINYDAANMSCSWGKFQVMGEYYHHLYESTKELVDSQNYCALQHLQYFKVFLVEEKRMLQPMRDKDWLSIARKYNGTGQIGYDEKIKNAYDYLKDEW</sequence>
<protein>
    <submittedName>
        <fullName evidence="2">Phage-encoded peptidoglycan-binding protein</fullName>
    </submittedName>
</protein>
<dbReference type="Proteomes" id="UP000078407">
    <property type="component" value="Unassembled WGS sequence"/>
</dbReference>
<accession>A0ABX2WBP2</accession>
<evidence type="ECO:0000313" key="2">
    <source>
        <dbReference type="EMBL" id="OAT30113.1"/>
    </source>
</evidence>
<organism evidence="2 3">
    <name type="scientific">Buttiauxella ferragutiae ATCC 51602</name>
    <dbReference type="NCBI Taxonomy" id="1354252"/>
    <lineage>
        <taxon>Bacteria</taxon>
        <taxon>Pseudomonadati</taxon>
        <taxon>Pseudomonadota</taxon>
        <taxon>Gammaproteobacteria</taxon>
        <taxon>Enterobacterales</taxon>
        <taxon>Enterobacteriaceae</taxon>
        <taxon>Buttiauxella</taxon>
    </lineage>
</organism>
<dbReference type="InterPro" id="IPR024408">
    <property type="entry name" value="Muramidase"/>
</dbReference>